<reference evidence="6" key="1">
    <citation type="submission" date="2018-02" db="EMBL/GenBank/DDBJ databases">
        <title>Genome sequence of Desulfocucumis palustris strain NAW-5.</title>
        <authorList>
            <person name="Watanabe M."/>
            <person name="Kojima H."/>
            <person name="Fukui M."/>
        </authorList>
    </citation>
    <scope>NUCLEOTIDE SEQUENCE [LARGE SCALE GENOMIC DNA]</scope>
    <source>
        <strain evidence="6">NAW-5</strain>
    </source>
</reference>
<dbReference type="CDD" id="cd06333">
    <property type="entry name" value="PBP1_ABC_RPA1789-like"/>
    <property type="match status" value="1"/>
</dbReference>
<gene>
    <name evidence="5" type="ORF">DCCM_0222</name>
</gene>
<dbReference type="RefSeq" id="WP_231702591.1">
    <property type="nucleotide sequence ID" value="NZ_BFAV01000016.1"/>
</dbReference>
<evidence type="ECO:0000313" key="6">
    <source>
        <dbReference type="Proteomes" id="UP000239549"/>
    </source>
</evidence>
<comment type="similarity">
    <text evidence="1">Belongs to the leucine-binding protein family.</text>
</comment>
<protein>
    <submittedName>
        <fullName evidence="5">Branched-chain amino acid ABC transporter</fullName>
    </submittedName>
</protein>
<dbReference type="InterPro" id="IPR028082">
    <property type="entry name" value="Peripla_BP_I"/>
</dbReference>
<sequence length="409" mass="43626">MEIYILKSREEKNLFGFASKRFILPVVLTLALLLLAGCGGGAKDGEQGGQEKEVYKIGAIFDITGPSSSLGVPERDSALLLEEQINARGGINGHPVKIVIGDNESNETKAVQVAKKLIEVDKVLAIAGPSTTGTSMAIVDTAQKNQVPLVSAAAGVSIVNPVDKRQWVFKTAQNDSVVVEKIIEYLGSIGAKKVAFLCMNNAYGDSGRQEFTTAAQKAGIEIAADEKFGATDNDMTAQLTKVKAARPDAVIVWAIPPSASIVTKNYRQLQIDAPLIHSHGIGNKTFVDLAQDAANGVIFPAGRLLVAESLPDSDPQKAVLVKYAADYENKYNQPRSTFGGHGADAVSLIVSALEKAGPDRAKIRDELEKTQNYPGISGVFNMSPQDHSGLTKDALVMLKIVDGKWTILE</sequence>
<evidence type="ECO:0000313" key="5">
    <source>
        <dbReference type="EMBL" id="GBF32031.1"/>
    </source>
</evidence>
<dbReference type="Pfam" id="PF13458">
    <property type="entry name" value="Peripla_BP_6"/>
    <property type="match status" value="1"/>
</dbReference>
<organism evidence="5 6">
    <name type="scientific">Desulfocucumis palustris</name>
    <dbReference type="NCBI Taxonomy" id="1898651"/>
    <lineage>
        <taxon>Bacteria</taxon>
        <taxon>Bacillati</taxon>
        <taxon>Bacillota</taxon>
        <taxon>Clostridia</taxon>
        <taxon>Eubacteriales</taxon>
        <taxon>Desulfocucumaceae</taxon>
        <taxon>Desulfocucumis</taxon>
    </lineage>
</organism>
<dbReference type="EMBL" id="BFAV01000016">
    <property type="protein sequence ID" value="GBF32031.1"/>
    <property type="molecule type" value="Genomic_DNA"/>
</dbReference>
<keyword evidence="3" id="KW-1133">Transmembrane helix</keyword>
<proteinExistence type="inferred from homology"/>
<dbReference type="PANTHER" id="PTHR30483">
    <property type="entry name" value="LEUCINE-SPECIFIC-BINDING PROTEIN"/>
    <property type="match status" value="1"/>
</dbReference>
<feature type="domain" description="Leucine-binding protein" evidence="4">
    <location>
        <begin position="55"/>
        <end position="392"/>
    </location>
</feature>
<keyword evidence="2" id="KW-0732">Signal</keyword>
<comment type="caution">
    <text evidence="5">The sequence shown here is derived from an EMBL/GenBank/DDBJ whole genome shotgun (WGS) entry which is preliminary data.</text>
</comment>
<dbReference type="PANTHER" id="PTHR30483:SF38">
    <property type="entry name" value="BLR7848 PROTEIN"/>
    <property type="match status" value="1"/>
</dbReference>
<evidence type="ECO:0000256" key="2">
    <source>
        <dbReference type="ARBA" id="ARBA00022729"/>
    </source>
</evidence>
<accession>A0A2L2XDX8</accession>
<keyword evidence="3" id="KW-0812">Transmembrane</keyword>
<evidence type="ECO:0000259" key="4">
    <source>
        <dbReference type="Pfam" id="PF13458"/>
    </source>
</evidence>
<feature type="transmembrane region" description="Helical" evidence="3">
    <location>
        <begin position="21"/>
        <end position="42"/>
    </location>
</feature>
<dbReference type="SUPFAM" id="SSF53822">
    <property type="entry name" value="Periplasmic binding protein-like I"/>
    <property type="match status" value="1"/>
</dbReference>
<keyword evidence="3" id="KW-0472">Membrane</keyword>
<dbReference type="Gene3D" id="3.40.50.2300">
    <property type="match status" value="2"/>
</dbReference>
<dbReference type="InterPro" id="IPR028081">
    <property type="entry name" value="Leu-bd"/>
</dbReference>
<dbReference type="AlphaFoldDB" id="A0A2L2XDX8"/>
<dbReference type="InterPro" id="IPR051010">
    <property type="entry name" value="BCAA_transport"/>
</dbReference>
<dbReference type="Proteomes" id="UP000239549">
    <property type="component" value="Unassembled WGS sequence"/>
</dbReference>
<keyword evidence="6" id="KW-1185">Reference proteome</keyword>
<name>A0A2L2XDX8_9FIRM</name>
<evidence type="ECO:0000256" key="3">
    <source>
        <dbReference type="SAM" id="Phobius"/>
    </source>
</evidence>
<evidence type="ECO:0000256" key="1">
    <source>
        <dbReference type="ARBA" id="ARBA00010062"/>
    </source>
</evidence>